<dbReference type="STRING" id="1890364.A0A2P6MW86"/>
<evidence type="ECO:0000313" key="9">
    <source>
        <dbReference type="Proteomes" id="UP000241769"/>
    </source>
</evidence>
<dbReference type="PANTHER" id="PTHR14428:SF5">
    <property type="entry name" value="NUCLEOLAR COMPLEX PROTEIN 3 HOMOLOG"/>
    <property type="match status" value="1"/>
</dbReference>
<protein>
    <submittedName>
        <fullName evidence="8">Nucleolar complex protein</fullName>
    </submittedName>
</protein>
<dbReference type="GO" id="GO:0003682">
    <property type="term" value="F:chromatin binding"/>
    <property type="evidence" value="ECO:0007669"/>
    <property type="project" value="TreeGrafter"/>
</dbReference>
<comment type="caution">
    <text evidence="8">The sequence shown here is derived from an EMBL/GenBank/DDBJ whole genome shotgun (WGS) entry which is preliminary data.</text>
</comment>
<feature type="domain" description="Nucleolar complex-associated protein 3 N-terminal" evidence="7">
    <location>
        <begin position="43"/>
        <end position="137"/>
    </location>
</feature>
<accession>A0A2P6MW86</accession>
<evidence type="ECO:0000256" key="5">
    <source>
        <dbReference type="SAM" id="MobiDB-lite"/>
    </source>
</evidence>
<evidence type="ECO:0000256" key="2">
    <source>
        <dbReference type="ARBA" id="ARBA00007797"/>
    </source>
</evidence>
<gene>
    <name evidence="8" type="ORF">PROFUN_01681</name>
</gene>
<comment type="subcellular location">
    <subcellularLocation>
        <location evidence="1">Nucleus</location>
        <location evidence="1">Nucleolus</location>
    </subcellularLocation>
</comment>
<dbReference type="GO" id="GO:0005730">
    <property type="term" value="C:nucleolus"/>
    <property type="evidence" value="ECO:0007669"/>
    <property type="project" value="UniProtKB-SubCell"/>
</dbReference>
<evidence type="ECO:0000256" key="3">
    <source>
        <dbReference type="ARBA" id="ARBA00023054"/>
    </source>
</evidence>
<dbReference type="GO" id="GO:0006270">
    <property type="term" value="P:DNA replication initiation"/>
    <property type="evidence" value="ECO:0007669"/>
    <property type="project" value="TreeGrafter"/>
</dbReference>
<keyword evidence="3" id="KW-0175">Coiled coil</keyword>
<evidence type="ECO:0000256" key="1">
    <source>
        <dbReference type="ARBA" id="ARBA00004604"/>
    </source>
</evidence>
<dbReference type="InterPro" id="IPR011501">
    <property type="entry name" value="Noc3_N"/>
</dbReference>
<feature type="domain" description="CCAAT-binding factor" evidence="6">
    <location>
        <begin position="358"/>
        <end position="512"/>
    </location>
</feature>
<dbReference type="Pfam" id="PF03914">
    <property type="entry name" value="CBF"/>
    <property type="match status" value="1"/>
</dbReference>
<keyword evidence="4" id="KW-0539">Nucleus</keyword>
<dbReference type="AlphaFoldDB" id="A0A2P6MW86"/>
<dbReference type="InterPro" id="IPR005612">
    <property type="entry name" value="CCAAT-binding_factor"/>
</dbReference>
<dbReference type="InterPro" id="IPR016903">
    <property type="entry name" value="Nucleolar_cplx-assoc_3"/>
</dbReference>
<evidence type="ECO:0000259" key="7">
    <source>
        <dbReference type="Pfam" id="PF07540"/>
    </source>
</evidence>
<organism evidence="8 9">
    <name type="scientific">Planoprotostelium fungivorum</name>
    <dbReference type="NCBI Taxonomy" id="1890364"/>
    <lineage>
        <taxon>Eukaryota</taxon>
        <taxon>Amoebozoa</taxon>
        <taxon>Evosea</taxon>
        <taxon>Variosea</taxon>
        <taxon>Cavosteliida</taxon>
        <taxon>Cavosteliaceae</taxon>
        <taxon>Planoprotostelium</taxon>
    </lineage>
</organism>
<dbReference type="InParanoid" id="A0A2P6MW86"/>
<sequence length="579" mass="66732">MGRILEDRLKRQREDSEKTQQQKKKKIEQASDEILELDPGARRNRIAAACSLITRNPQENINSFKILFKFLELSEDLKDDVISLKLVLGSLLAVFIDVLPSYEIRPLTEVEKSAAVTKEVKELREYEAKLVKWYKNYIFVLEKALKDDDLLLTSSKCLCKLLSSTSEFNFHAEVIAIIVPLLNNKNQQIQTLVAEAIIEVFREDRTGEPSVRITRNITDLVKRKGFQVQRIVLEVLLSLQVDQVLGASDLLEPEKKKPSERKITKAREEEALLRKVAEVQDKRSREEFKKRQAEVLKWVFTCYFRVLKQTASSPLLVPVLRGFTKFSHLINMDIVADLLNVLKGLMKRDSKSSLEIKLEATVTAFAVMKHQETLEVDMKQFYTHVYETLPNLCVETCKTSWHQQCRLTLETLDHLLLQVKRVPIDRVTGFLRRLSMLSLYMDADLLVPILYLMHLVLKKYPRATCLVDGEHMGSGVFDHETEDPDNSNAMTSTLVEFNTLLHHHHPMVVAIAREIILQHAEKDEEAKKQFKVTKWSLKARELFGSKVGVKQIFDIHRNGYGQDPFGAARPMTKKKKNKK</sequence>
<reference evidence="8 9" key="1">
    <citation type="journal article" date="2018" name="Genome Biol. Evol.">
        <title>Multiple Roots of Fruiting Body Formation in Amoebozoa.</title>
        <authorList>
            <person name="Hillmann F."/>
            <person name="Forbes G."/>
            <person name="Novohradska S."/>
            <person name="Ferling I."/>
            <person name="Riege K."/>
            <person name="Groth M."/>
            <person name="Westermann M."/>
            <person name="Marz M."/>
            <person name="Spaller T."/>
            <person name="Winckler T."/>
            <person name="Schaap P."/>
            <person name="Glockner G."/>
        </authorList>
    </citation>
    <scope>NUCLEOTIDE SEQUENCE [LARGE SCALE GENOMIC DNA]</scope>
    <source>
        <strain evidence="8 9">Jena</strain>
    </source>
</reference>
<dbReference type="SUPFAM" id="SSF48371">
    <property type="entry name" value="ARM repeat"/>
    <property type="match status" value="1"/>
</dbReference>
<evidence type="ECO:0000259" key="6">
    <source>
        <dbReference type="Pfam" id="PF03914"/>
    </source>
</evidence>
<dbReference type="OrthoDB" id="10263597at2759"/>
<dbReference type="InterPro" id="IPR016024">
    <property type="entry name" value="ARM-type_fold"/>
</dbReference>
<feature type="compositionally biased region" description="Basic and acidic residues" evidence="5">
    <location>
        <begin position="1"/>
        <end position="20"/>
    </location>
</feature>
<dbReference type="PANTHER" id="PTHR14428">
    <property type="entry name" value="NUCLEOLAR COMPLEX PROTEIN 3"/>
    <property type="match status" value="1"/>
</dbReference>
<dbReference type="Pfam" id="PF07540">
    <property type="entry name" value="NOC3p"/>
    <property type="match status" value="1"/>
</dbReference>
<feature type="region of interest" description="Disordered" evidence="5">
    <location>
        <begin position="1"/>
        <end position="26"/>
    </location>
</feature>
<evidence type="ECO:0000256" key="4">
    <source>
        <dbReference type="ARBA" id="ARBA00023242"/>
    </source>
</evidence>
<dbReference type="FunCoup" id="A0A2P6MW86">
    <property type="interactions" value="587"/>
</dbReference>
<proteinExistence type="inferred from homology"/>
<name>A0A2P6MW86_9EUKA</name>
<dbReference type="EMBL" id="MDYQ01000353">
    <property type="protein sequence ID" value="PRP75965.1"/>
    <property type="molecule type" value="Genomic_DNA"/>
</dbReference>
<evidence type="ECO:0000313" key="8">
    <source>
        <dbReference type="EMBL" id="PRP75965.1"/>
    </source>
</evidence>
<comment type="similarity">
    <text evidence="2">Belongs to the CBF/MAK21 family.</text>
</comment>
<dbReference type="Proteomes" id="UP000241769">
    <property type="component" value="Unassembled WGS sequence"/>
</dbReference>
<keyword evidence="9" id="KW-1185">Reference proteome</keyword>